<name>A0A9X1W9L0_9VIBR</name>
<gene>
    <name evidence="8" type="primary">rseB</name>
    <name evidence="8" type="ORF">LNL84_04100</name>
</gene>
<evidence type="ECO:0000313" key="8">
    <source>
        <dbReference type="EMBL" id="MCJ2376011.1"/>
    </source>
</evidence>
<evidence type="ECO:0000259" key="6">
    <source>
        <dbReference type="Pfam" id="PF03888"/>
    </source>
</evidence>
<evidence type="ECO:0000256" key="2">
    <source>
        <dbReference type="ARBA" id="ARBA00008150"/>
    </source>
</evidence>
<dbReference type="PIRSF" id="PIRSF005427">
    <property type="entry name" value="RseB"/>
    <property type="match status" value="1"/>
</dbReference>
<organism evidence="8 9">
    <name type="scientific">Vibrio gelatinilyticus</name>
    <dbReference type="NCBI Taxonomy" id="2893468"/>
    <lineage>
        <taxon>Bacteria</taxon>
        <taxon>Pseudomonadati</taxon>
        <taxon>Pseudomonadota</taxon>
        <taxon>Gammaproteobacteria</taxon>
        <taxon>Vibrionales</taxon>
        <taxon>Vibrionaceae</taxon>
        <taxon>Vibrio</taxon>
    </lineage>
</organism>
<keyword evidence="4" id="KW-0574">Periplasm</keyword>
<dbReference type="Proteomes" id="UP001139488">
    <property type="component" value="Unassembled WGS sequence"/>
</dbReference>
<dbReference type="EMBL" id="JAJNNZ010000002">
    <property type="protein sequence ID" value="MCJ2376011.1"/>
    <property type="molecule type" value="Genomic_DNA"/>
</dbReference>
<comment type="caution">
    <text evidence="8">The sequence shown here is derived from an EMBL/GenBank/DDBJ whole genome shotgun (WGS) entry which is preliminary data.</text>
</comment>
<comment type="similarity">
    <text evidence="2">Belongs to the RseB family.</text>
</comment>
<evidence type="ECO:0000256" key="3">
    <source>
        <dbReference type="ARBA" id="ARBA00022729"/>
    </source>
</evidence>
<feature type="domain" description="MucB/RseB N-terminal" evidence="6">
    <location>
        <begin position="25"/>
        <end position="194"/>
    </location>
</feature>
<evidence type="ECO:0000256" key="4">
    <source>
        <dbReference type="ARBA" id="ARBA00022764"/>
    </source>
</evidence>
<dbReference type="GO" id="GO:0030288">
    <property type="term" value="C:outer membrane-bounded periplasmic space"/>
    <property type="evidence" value="ECO:0007669"/>
    <property type="project" value="TreeGrafter"/>
</dbReference>
<dbReference type="RefSeq" id="WP_244355393.1">
    <property type="nucleotide sequence ID" value="NZ_JAJNNZ010000002.1"/>
</dbReference>
<accession>A0A9X1W9L0</accession>
<dbReference type="Pfam" id="PF17188">
    <property type="entry name" value="MucB_RseB_C"/>
    <property type="match status" value="1"/>
</dbReference>
<evidence type="ECO:0000259" key="7">
    <source>
        <dbReference type="Pfam" id="PF17188"/>
    </source>
</evidence>
<dbReference type="Gene3D" id="2.50.20.10">
    <property type="entry name" value="Lipoprotein localisation LolA/LolB/LppX"/>
    <property type="match status" value="1"/>
</dbReference>
<dbReference type="InterPro" id="IPR038484">
    <property type="entry name" value="MucB/RseB_C_sf"/>
</dbReference>
<dbReference type="Gene3D" id="3.30.200.100">
    <property type="entry name" value="MucB/RseB, C-terminal domain"/>
    <property type="match status" value="1"/>
</dbReference>
<keyword evidence="3 5" id="KW-0732">Signal</keyword>
<feature type="signal peptide" evidence="5">
    <location>
        <begin position="1"/>
        <end position="21"/>
    </location>
</feature>
<dbReference type="CDD" id="cd16327">
    <property type="entry name" value="RseB"/>
    <property type="match status" value="1"/>
</dbReference>
<sequence length="329" mass="37146">MKKFLTSSLLLLSLFGTKAFAEQESAEALLHQMSKASQQLNYELSYILIKKSSIEPLLYRHANHQQQQFAHLVYLSGPVREVIRRGNEVSYIEPGVEPFTIESGSMVAPLIPLLNGDIDYLSQYYDYVRVGRAREAGAATQVFRIVPKDGLRYSYVLWMDEISKLPLRADLLDRDGEILEQYRVISYTVNEQIASMLGKLNEVELPAVLSLPKGNIEKTYWQVGWTPEGFKPNDLNRYRMFNSEDVVESQMFSDGLFSFSVYVSESDNNSLRGQLIRQGRRTVHSIVLGDRQISVVGDIPPATAKRIAQSVSLNAMSSEKPAPSEDTPQ</sequence>
<dbReference type="GO" id="GO:0045152">
    <property type="term" value="F:antisigma factor binding"/>
    <property type="evidence" value="ECO:0007669"/>
    <property type="project" value="TreeGrafter"/>
</dbReference>
<evidence type="ECO:0000313" key="9">
    <source>
        <dbReference type="Proteomes" id="UP001139488"/>
    </source>
</evidence>
<dbReference type="AlphaFoldDB" id="A0A9X1W9L0"/>
<dbReference type="GO" id="GO:0032885">
    <property type="term" value="P:regulation of polysaccharide biosynthetic process"/>
    <property type="evidence" value="ECO:0007669"/>
    <property type="project" value="TreeGrafter"/>
</dbReference>
<dbReference type="InterPro" id="IPR005588">
    <property type="entry name" value="MucB_RseB"/>
</dbReference>
<feature type="domain" description="MucB/RseB C-terminal" evidence="7">
    <location>
        <begin position="217"/>
        <end position="311"/>
    </location>
</feature>
<protein>
    <submittedName>
        <fullName evidence="8">Sigma-E factor regulatory protein RseB</fullName>
    </submittedName>
</protein>
<dbReference type="PANTHER" id="PTHR38782:SF1">
    <property type="entry name" value="SIGMA-E FACTOR REGULATORY PROTEIN RSEB"/>
    <property type="match status" value="1"/>
</dbReference>
<evidence type="ECO:0000256" key="5">
    <source>
        <dbReference type="SAM" id="SignalP"/>
    </source>
</evidence>
<dbReference type="InterPro" id="IPR033434">
    <property type="entry name" value="MucB/RseB_N"/>
</dbReference>
<reference evidence="8" key="1">
    <citation type="submission" date="2021-11" db="EMBL/GenBank/DDBJ databases">
        <title>Vibrio ZSDE26 sp. nov. and Vibrio ZSDZ34 sp. nov., isolated from coastal seawater in Qingdao.</title>
        <authorList>
            <person name="Zhang P."/>
        </authorList>
    </citation>
    <scope>NUCLEOTIDE SEQUENCE</scope>
    <source>
        <strain evidence="8">ZSDZ34</strain>
    </source>
</reference>
<dbReference type="InterPro" id="IPR033436">
    <property type="entry name" value="MucB/RseB_C"/>
</dbReference>
<dbReference type="NCBIfam" id="NF006990">
    <property type="entry name" value="PRK09455.1"/>
    <property type="match status" value="1"/>
</dbReference>
<feature type="chain" id="PRO_5040781767" evidence="5">
    <location>
        <begin position="22"/>
        <end position="329"/>
    </location>
</feature>
<dbReference type="PANTHER" id="PTHR38782">
    <property type="match status" value="1"/>
</dbReference>
<comment type="subcellular location">
    <subcellularLocation>
        <location evidence="1">Periplasm</location>
    </subcellularLocation>
</comment>
<keyword evidence="9" id="KW-1185">Reference proteome</keyword>
<dbReference type="Pfam" id="PF03888">
    <property type="entry name" value="MucB_RseB"/>
    <property type="match status" value="1"/>
</dbReference>
<proteinExistence type="inferred from homology"/>
<evidence type="ECO:0000256" key="1">
    <source>
        <dbReference type="ARBA" id="ARBA00004418"/>
    </source>
</evidence>